<dbReference type="InterPro" id="IPR018739">
    <property type="entry name" value="DUF2281"/>
</dbReference>
<feature type="domain" description="DUF2281" evidence="1">
    <location>
        <begin position="47"/>
        <end position="74"/>
    </location>
</feature>
<protein>
    <recommendedName>
        <fullName evidence="1">DUF2281 domain-containing protein</fullName>
    </recommendedName>
</protein>
<evidence type="ECO:0000313" key="3">
    <source>
        <dbReference type="Proteomes" id="UP000317429"/>
    </source>
</evidence>
<organism evidence="2 3">
    <name type="scientific">Pirellulimonas nuda</name>
    <dbReference type="NCBI Taxonomy" id="2528009"/>
    <lineage>
        <taxon>Bacteria</taxon>
        <taxon>Pseudomonadati</taxon>
        <taxon>Planctomycetota</taxon>
        <taxon>Planctomycetia</taxon>
        <taxon>Pirellulales</taxon>
        <taxon>Lacipirellulaceae</taxon>
        <taxon>Pirellulimonas</taxon>
    </lineage>
</organism>
<evidence type="ECO:0000259" key="1">
    <source>
        <dbReference type="Pfam" id="PF10047"/>
    </source>
</evidence>
<dbReference type="AlphaFoldDB" id="A0A518DEI4"/>
<dbReference type="Proteomes" id="UP000317429">
    <property type="component" value="Chromosome"/>
</dbReference>
<accession>A0A518DEI4</accession>
<gene>
    <name evidence="2" type="ORF">Pla175_32790</name>
</gene>
<sequence>MTPTPFIKGHFDGHSIVLDEPASLAVGQEVRVIVEPSPLVAPPKPARPSLAGFAKGMFAMSDDFNEPLDDFAEYR</sequence>
<dbReference type="Pfam" id="PF10047">
    <property type="entry name" value="DUF2281"/>
    <property type="match status" value="1"/>
</dbReference>
<dbReference type="RefSeq" id="WP_145287251.1">
    <property type="nucleotide sequence ID" value="NZ_CP036291.1"/>
</dbReference>
<dbReference type="OrthoDB" id="289370at2"/>
<name>A0A518DEI4_9BACT</name>
<keyword evidence="3" id="KW-1185">Reference proteome</keyword>
<evidence type="ECO:0000313" key="2">
    <source>
        <dbReference type="EMBL" id="QDU89883.1"/>
    </source>
</evidence>
<dbReference type="KEGG" id="pnd:Pla175_32790"/>
<proteinExistence type="predicted"/>
<reference evidence="2 3" key="1">
    <citation type="submission" date="2019-02" db="EMBL/GenBank/DDBJ databases">
        <title>Deep-cultivation of Planctomycetes and their phenomic and genomic characterization uncovers novel biology.</title>
        <authorList>
            <person name="Wiegand S."/>
            <person name="Jogler M."/>
            <person name="Boedeker C."/>
            <person name="Pinto D."/>
            <person name="Vollmers J."/>
            <person name="Rivas-Marin E."/>
            <person name="Kohn T."/>
            <person name="Peeters S.H."/>
            <person name="Heuer A."/>
            <person name="Rast P."/>
            <person name="Oberbeckmann S."/>
            <person name="Bunk B."/>
            <person name="Jeske O."/>
            <person name="Meyerdierks A."/>
            <person name="Storesund J.E."/>
            <person name="Kallscheuer N."/>
            <person name="Luecker S."/>
            <person name="Lage O.M."/>
            <person name="Pohl T."/>
            <person name="Merkel B.J."/>
            <person name="Hornburger P."/>
            <person name="Mueller R.-W."/>
            <person name="Bruemmer F."/>
            <person name="Labrenz M."/>
            <person name="Spormann A.M."/>
            <person name="Op den Camp H."/>
            <person name="Overmann J."/>
            <person name="Amann R."/>
            <person name="Jetten M.S.M."/>
            <person name="Mascher T."/>
            <person name="Medema M.H."/>
            <person name="Devos D.P."/>
            <person name="Kaster A.-K."/>
            <person name="Ovreas L."/>
            <person name="Rohde M."/>
            <person name="Galperin M.Y."/>
            <person name="Jogler C."/>
        </authorList>
    </citation>
    <scope>NUCLEOTIDE SEQUENCE [LARGE SCALE GENOMIC DNA]</scope>
    <source>
        <strain evidence="2 3">Pla175</strain>
    </source>
</reference>
<dbReference type="EMBL" id="CP036291">
    <property type="protein sequence ID" value="QDU89883.1"/>
    <property type="molecule type" value="Genomic_DNA"/>
</dbReference>